<protein>
    <recommendedName>
        <fullName evidence="2">BDBT FKBP like N-terminal domain-containing protein</fullName>
    </recommendedName>
</protein>
<dbReference type="SUPFAM" id="SSF48452">
    <property type="entry name" value="TPR-like"/>
    <property type="match status" value="1"/>
</dbReference>
<dbReference type="EMBL" id="JAPTSV010000004">
    <property type="protein sequence ID" value="KAJ1528532.1"/>
    <property type="molecule type" value="Genomic_DNA"/>
</dbReference>
<keyword evidence="1" id="KW-0802">TPR repeat</keyword>
<dbReference type="Proteomes" id="UP001075354">
    <property type="component" value="Chromosome 4"/>
</dbReference>
<comment type="caution">
    <text evidence="3">The sequence shown here is derived from an EMBL/GenBank/DDBJ whole genome shotgun (WGS) entry which is preliminary data.</text>
</comment>
<proteinExistence type="predicted"/>
<dbReference type="InterPro" id="IPR050754">
    <property type="entry name" value="FKBP4/5/8-like"/>
</dbReference>
<dbReference type="PROSITE" id="PS50005">
    <property type="entry name" value="TPR"/>
    <property type="match status" value="1"/>
</dbReference>
<dbReference type="Gene3D" id="2.40.30.320">
    <property type="match status" value="1"/>
</dbReference>
<evidence type="ECO:0000259" key="2">
    <source>
        <dbReference type="Pfam" id="PF18023"/>
    </source>
</evidence>
<evidence type="ECO:0000313" key="3">
    <source>
        <dbReference type="EMBL" id="KAJ1528532.1"/>
    </source>
</evidence>
<sequence length="374" mass="42516">MENCQTPETVIYEKKEYTEIVLNRKTDGAPDHGETEEARRNVVHVSSLDDDDDDNLQEERNWSTCQDSEVLKTVPCSSFHDKYVSKKVLSVGSRGLKPHNHSICTFIIESRVLLESSFSNILIDCSVFSKNNLNTELELEIGSSDTELERALELALMDMFEGERSEVILCASNREDKLRDQNVVPVPCMKCILNLRKVVNNSKLVDIPANCNSPLWLLEINNENRFYAALKEKDCGVELFKRKRFVDAFHRFASGAKIIMSSDSFLLECGDEKSNSTLCSNMAECQLKENNPTLAITLCRKALVHDPCNVKALFRQALAAWTLGDVDQADSLLRRVFELDPTNSAAKHLNSQVQVKIKKYEDEYTKMMKRIFSQ</sequence>
<dbReference type="SMART" id="SM00028">
    <property type="entry name" value="TPR"/>
    <property type="match status" value="2"/>
</dbReference>
<keyword evidence="4" id="KW-1185">Reference proteome</keyword>
<evidence type="ECO:0000256" key="1">
    <source>
        <dbReference type="PROSITE-ProRule" id="PRU00339"/>
    </source>
</evidence>
<dbReference type="InterPro" id="IPR019734">
    <property type="entry name" value="TPR_rpt"/>
</dbReference>
<dbReference type="AlphaFoldDB" id="A0AAV7XY02"/>
<dbReference type="InterPro" id="IPR011990">
    <property type="entry name" value="TPR-like_helical_dom_sf"/>
</dbReference>
<organism evidence="3 4">
    <name type="scientific">Megalurothrips usitatus</name>
    <name type="common">bean blossom thrips</name>
    <dbReference type="NCBI Taxonomy" id="439358"/>
    <lineage>
        <taxon>Eukaryota</taxon>
        <taxon>Metazoa</taxon>
        <taxon>Ecdysozoa</taxon>
        <taxon>Arthropoda</taxon>
        <taxon>Hexapoda</taxon>
        <taxon>Insecta</taxon>
        <taxon>Pterygota</taxon>
        <taxon>Neoptera</taxon>
        <taxon>Paraneoptera</taxon>
        <taxon>Thysanoptera</taxon>
        <taxon>Terebrantia</taxon>
        <taxon>Thripoidea</taxon>
        <taxon>Thripidae</taxon>
        <taxon>Megalurothrips</taxon>
    </lineage>
</organism>
<reference evidence="3" key="1">
    <citation type="submission" date="2022-12" db="EMBL/GenBank/DDBJ databases">
        <title>Chromosome-level genome assembly of the bean flower thrips Megalurothrips usitatus.</title>
        <authorList>
            <person name="Ma L."/>
            <person name="Liu Q."/>
            <person name="Li H."/>
            <person name="Cai W."/>
        </authorList>
    </citation>
    <scope>NUCLEOTIDE SEQUENCE</scope>
    <source>
        <strain evidence="3">Cailab_2022a</strain>
    </source>
</reference>
<feature type="domain" description="BDBT FKBP like N-terminal" evidence="2">
    <location>
        <begin position="80"/>
        <end position="176"/>
    </location>
</feature>
<accession>A0AAV7XY02</accession>
<dbReference type="Gene3D" id="1.25.40.10">
    <property type="entry name" value="Tetratricopeptide repeat domain"/>
    <property type="match status" value="1"/>
</dbReference>
<gene>
    <name evidence="3" type="ORF">ONE63_006938</name>
</gene>
<dbReference type="Pfam" id="PF18023">
    <property type="entry name" value="FKBP_N_2"/>
    <property type="match status" value="1"/>
</dbReference>
<dbReference type="InterPro" id="IPR040478">
    <property type="entry name" value="FKBP_N_2"/>
</dbReference>
<dbReference type="PANTHER" id="PTHR46512:SF10">
    <property type="entry name" value="FK506-BINDING PROTEIN-LIKE"/>
    <property type="match status" value="1"/>
</dbReference>
<feature type="repeat" description="TPR" evidence="1">
    <location>
        <begin position="310"/>
        <end position="343"/>
    </location>
</feature>
<evidence type="ECO:0000313" key="4">
    <source>
        <dbReference type="Proteomes" id="UP001075354"/>
    </source>
</evidence>
<dbReference type="PANTHER" id="PTHR46512">
    <property type="entry name" value="PEPTIDYLPROLYL ISOMERASE"/>
    <property type="match status" value="1"/>
</dbReference>
<name>A0AAV7XY02_9NEOP</name>